<keyword evidence="5 7" id="KW-0573">Peptidoglycan synthesis</keyword>
<feature type="active site" description="Proton donor/acceptor" evidence="7">
    <location>
        <position position="452"/>
    </location>
</feature>
<comment type="pathway">
    <text evidence="1 7">Cell wall biogenesis; peptidoglycan biosynthesis.</text>
</comment>
<keyword evidence="4 7" id="KW-0133">Cell shape</keyword>
<feature type="active site" description="Nucleophile" evidence="7">
    <location>
        <position position="471"/>
    </location>
</feature>
<evidence type="ECO:0000256" key="6">
    <source>
        <dbReference type="ARBA" id="ARBA00023316"/>
    </source>
</evidence>
<dbReference type="SUPFAM" id="SSF141523">
    <property type="entry name" value="L,D-transpeptidase catalytic domain-like"/>
    <property type="match status" value="1"/>
</dbReference>
<dbReference type="InterPro" id="IPR005490">
    <property type="entry name" value="LD_TPept_cat_dom"/>
</dbReference>
<dbReference type="EMBL" id="JBHMEC010000017">
    <property type="protein sequence ID" value="MFB9150318.1"/>
    <property type="molecule type" value="Genomic_DNA"/>
</dbReference>
<dbReference type="InterPro" id="IPR045380">
    <property type="entry name" value="LD_TPept_scaffold_dom"/>
</dbReference>
<dbReference type="CDD" id="cd16913">
    <property type="entry name" value="YkuD_like"/>
    <property type="match status" value="1"/>
</dbReference>
<protein>
    <submittedName>
        <fullName evidence="9">Murein L,D-transpeptidase</fullName>
    </submittedName>
</protein>
<dbReference type="InterPro" id="IPR052905">
    <property type="entry name" value="LD-transpeptidase_YkuD-like"/>
</dbReference>
<dbReference type="Pfam" id="PF01471">
    <property type="entry name" value="PG_binding_1"/>
    <property type="match status" value="1"/>
</dbReference>
<evidence type="ECO:0000256" key="3">
    <source>
        <dbReference type="ARBA" id="ARBA00022679"/>
    </source>
</evidence>
<dbReference type="Gene3D" id="2.40.440.10">
    <property type="entry name" value="L,D-transpeptidase catalytic domain-like"/>
    <property type="match status" value="1"/>
</dbReference>
<evidence type="ECO:0000313" key="10">
    <source>
        <dbReference type="Proteomes" id="UP001589670"/>
    </source>
</evidence>
<name>A0ABV5I0W2_9RHOB</name>
<dbReference type="InterPro" id="IPR038063">
    <property type="entry name" value="Transpep_catalytic_dom"/>
</dbReference>
<evidence type="ECO:0000259" key="8">
    <source>
        <dbReference type="PROSITE" id="PS52029"/>
    </source>
</evidence>
<dbReference type="InterPro" id="IPR036366">
    <property type="entry name" value="PGBDSf"/>
</dbReference>
<dbReference type="InterPro" id="IPR036365">
    <property type="entry name" value="PGBD-like_sf"/>
</dbReference>
<sequence>MSSGLSRMWLGVGLSLCLAGTVGVSGARSEGARTAVPRVIPAVMAGAMAEALDMARQSAFRQAVAEAAGRDRDVAGFYREIGYAAVWTGDDAAHRARRAALLRALDDAALHGLPERRYGRAALLARMADIRSARERGEVEVALSRAYLAYARDVQSGVLVPGRVVNDIKRSVPRRSASDLLGEITRGDPRDVLRSLPPQTNAYRRLMKERLRLEEVIARGGWGPVVPGGKLEPGDSGAAVIALRDRLVARGYLARSATARFDGGIESALRAFQADHGLETDGIAGPSTLAALNIPPERRLASVLVAMERERWLPTERGERHILVNLTDFSARILDHDSVTFETRAVVGKNAHDRRSPEFSDAMDHMIVNPTWHVPRSITVNEYLPKMQANRNAAGHLRLYDSRGRVVPRSAVNFRAYTARSFPFALKQPPSNSNALGLVKFMFPNKYNIYLHDTPQKHLFDREKRDFSHGCIRLAQPFEFAYTMLAPQEADPRGRFHRALDSGRETRIDIVNPVPVHLIYRTAITRAGGRTQYRDDVYGRDAQIWRALERAGVRLRATTG</sequence>
<reference evidence="9 10" key="1">
    <citation type="submission" date="2024-09" db="EMBL/GenBank/DDBJ databases">
        <authorList>
            <person name="Sun Q."/>
            <person name="Mori K."/>
        </authorList>
    </citation>
    <scope>NUCLEOTIDE SEQUENCE [LARGE SCALE GENOMIC DNA]</scope>
    <source>
        <strain evidence="9 10">CECT 9424</strain>
    </source>
</reference>
<proteinExistence type="inferred from homology"/>
<evidence type="ECO:0000256" key="4">
    <source>
        <dbReference type="ARBA" id="ARBA00022960"/>
    </source>
</evidence>
<keyword evidence="10" id="KW-1185">Reference proteome</keyword>
<dbReference type="InterPro" id="IPR002477">
    <property type="entry name" value="Peptidoglycan-bd-like"/>
</dbReference>
<evidence type="ECO:0000256" key="5">
    <source>
        <dbReference type="ARBA" id="ARBA00022984"/>
    </source>
</evidence>
<evidence type="ECO:0000256" key="7">
    <source>
        <dbReference type="PROSITE-ProRule" id="PRU01373"/>
    </source>
</evidence>
<comment type="similarity">
    <text evidence="2">Belongs to the YkuD family.</text>
</comment>
<dbReference type="Proteomes" id="UP001589670">
    <property type="component" value="Unassembled WGS sequence"/>
</dbReference>
<comment type="caution">
    <text evidence="9">The sequence shown here is derived from an EMBL/GenBank/DDBJ whole genome shotgun (WGS) entry which is preliminary data.</text>
</comment>
<dbReference type="SUPFAM" id="SSF47090">
    <property type="entry name" value="PGBD-like"/>
    <property type="match status" value="1"/>
</dbReference>
<dbReference type="Pfam" id="PF03734">
    <property type="entry name" value="YkuD"/>
    <property type="match status" value="1"/>
</dbReference>
<dbReference type="RefSeq" id="WP_377069860.1">
    <property type="nucleotide sequence ID" value="NZ_JBHMEC010000017.1"/>
</dbReference>
<organism evidence="9 10">
    <name type="scientific">Roseovarius ramblicola</name>
    <dbReference type="NCBI Taxonomy" id="2022336"/>
    <lineage>
        <taxon>Bacteria</taxon>
        <taxon>Pseudomonadati</taxon>
        <taxon>Pseudomonadota</taxon>
        <taxon>Alphaproteobacteria</taxon>
        <taxon>Rhodobacterales</taxon>
        <taxon>Roseobacteraceae</taxon>
        <taxon>Roseovarius</taxon>
    </lineage>
</organism>
<evidence type="ECO:0000256" key="1">
    <source>
        <dbReference type="ARBA" id="ARBA00004752"/>
    </source>
</evidence>
<dbReference type="PROSITE" id="PS52029">
    <property type="entry name" value="LD_TPASE"/>
    <property type="match status" value="1"/>
</dbReference>
<dbReference type="PANTHER" id="PTHR41533:SF2">
    <property type="entry name" value="BLR7131 PROTEIN"/>
    <property type="match status" value="1"/>
</dbReference>
<keyword evidence="6 7" id="KW-0961">Cell wall biogenesis/degradation</keyword>
<evidence type="ECO:0000256" key="2">
    <source>
        <dbReference type="ARBA" id="ARBA00005992"/>
    </source>
</evidence>
<dbReference type="Pfam" id="PF20142">
    <property type="entry name" value="Scaffold"/>
    <property type="match status" value="1"/>
</dbReference>
<dbReference type="Gene3D" id="1.10.101.10">
    <property type="entry name" value="PGBD-like superfamily/PGBD"/>
    <property type="match status" value="1"/>
</dbReference>
<accession>A0ABV5I0W2</accession>
<feature type="domain" description="L,D-TPase catalytic" evidence="8">
    <location>
        <begin position="320"/>
        <end position="511"/>
    </location>
</feature>
<evidence type="ECO:0000313" key="9">
    <source>
        <dbReference type="EMBL" id="MFB9150318.1"/>
    </source>
</evidence>
<gene>
    <name evidence="9" type="ORF">ACFFU4_11225</name>
</gene>
<dbReference type="PANTHER" id="PTHR41533">
    <property type="entry name" value="L,D-TRANSPEPTIDASE HI_1667-RELATED"/>
    <property type="match status" value="1"/>
</dbReference>
<keyword evidence="3" id="KW-0808">Transferase</keyword>